<name>A0A1G2QPS3_9BACT</name>
<proteinExistence type="predicted"/>
<protein>
    <submittedName>
        <fullName evidence="1">Uncharacterized protein</fullName>
    </submittedName>
</protein>
<organism evidence="1 2">
    <name type="scientific">Candidatus Wildermuthbacteria bacterium GWA2_46_15</name>
    <dbReference type="NCBI Taxonomy" id="1802443"/>
    <lineage>
        <taxon>Bacteria</taxon>
        <taxon>Candidatus Wildermuthiibacteriota</taxon>
    </lineage>
</organism>
<sequence>MRRDDFRWHPFLFPLPPSQLRKDIVHGPSLKNFLKKQADEFAKLFLCVFLRCAGSRDIKRGRIGDKPPALFCNENREVKGNVFLHTRSV</sequence>
<dbReference type="EMBL" id="MHTO01000012">
    <property type="protein sequence ID" value="OHA62483.1"/>
    <property type="molecule type" value="Genomic_DNA"/>
</dbReference>
<accession>A0A1G2QPS3</accession>
<reference evidence="1 2" key="1">
    <citation type="journal article" date="2016" name="Nat. Commun.">
        <title>Thousands of microbial genomes shed light on interconnected biogeochemical processes in an aquifer system.</title>
        <authorList>
            <person name="Anantharaman K."/>
            <person name="Brown C.T."/>
            <person name="Hug L.A."/>
            <person name="Sharon I."/>
            <person name="Castelle C.J."/>
            <person name="Probst A.J."/>
            <person name="Thomas B.C."/>
            <person name="Singh A."/>
            <person name="Wilkins M.J."/>
            <person name="Karaoz U."/>
            <person name="Brodie E.L."/>
            <person name="Williams K.H."/>
            <person name="Hubbard S.S."/>
            <person name="Banfield J.F."/>
        </authorList>
    </citation>
    <scope>NUCLEOTIDE SEQUENCE [LARGE SCALE GENOMIC DNA]</scope>
</reference>
<evidence type="ECO:0000313" key="2">
    <source>
        <dbReference type="Proteomes" id="UP000179245"/>
    </source>
</evidence>
<gene>
    <name evidence="1" type="ORF">A2117_01845</name>
</gene>
<comment type="caution">
    <text evidence="1">The sequence shown here is derived from an EMBL/GenBank/DDBJ whole genome shotgun (WGS) entry which is preliminary data.</text>
</comment>
<dbReference type="AlphaFoldDB" id="A0A1G2QPS3"/>
<dbReference type="Proteomes" id="UP000179245">
    <property type="component" value="Unassembled WGS sequence"/>
</dbReference>
<evidence type="ECO:0000313" key="1">
    <source>
        <dbReference type="EMBL" id="OHA62483.1"/>
    </source>
</evidence>